<dbReference type="Proteomes" id="UP000098510">
    <property type="component" value="Segment"/>
</dbReference>
<feature type="transmembrane region" description="Helical" evidence="13">
    <location>
        <begin position="296"/>
        <end position="318"/>
    </location>
</feature>
<keyword evidence="9" id="KW-1039">Host endosome</keyword>
<keyword evidence="10 13" id="KW-0472">Membrane</keyword>
<dbReference type="OrthoDB" id="7915at10239"/>
<evidence type="ECO:0000256" key="6">
    <source>
        <dbReference type="ARBA" id="ARBA00022870"/>
    </source>
</evidence>
<keyword evidence="7" id="KW-0261">Viral envelope protein</keyword>
<sequence length="346" mass="40125">MALSRVDVINMRIWVLSIICACLTYVNVTVHLVAVHFPNLGFPCAYYEINDMKAINLSIRNDIRSLTPQLYLNPIQLICYVVFMDICFFFILVYYIVCCVKVFSSEKTPNINQSTRDITWMGDSLSCFQFVLTMDTYQFFVTCLSFRLVTLAAFTYCLFFICFTAFTLTMITQYQSSERSFFVLKRIHPKLKGTIKYKTIIINMIELMLGFSSMVFAITICLGLGNNFYIKSSTVAFASINTFFVMSFVYSLVIELILHQYVKVQFGLHFGILFGILGLTYPILKYDSLFKTEWTVKFIVNLAVITIVCLSFIICRLIRFFMRKHHNYKKLPTTVEDLDVLEEANE</sequence>
<evidence type="ECO:0000256" key="10">
    <source>
        <dbReference type="ARBA" id="ARBA00023136"/>
    </source>
</evidence>
<evidence type="ECO:0000256" key="12">
    <source>
        <dbReference type="ARBA" id="ARBA00023180"/>
    </source>
</evidence>
<evidence type="ECO:0000256" key="5">
    <source>
        <dbReference type="ARBA" id="ARBA00022844"/>
    </source>
</evidence>
<keyword evidence="6" id="KW-1043">Host membrane</keyword>
<keyword evidence="5" id="KW-0946">Virion</keyword>
<evidence type="ECO:0000256" key="8">
    <source>
        <dbReference type="ARBA" id="ARBA00022989"/>
    </source>
</evidence>
<accession>Q77Y52</accession>
<evidence type="ECO:0000256" key="4">
    <source>
        <dbReference type="ARBA" id="ARBA00022812"/>
    </source>
</evidence>
<gene>
    <name evidence="14" type="primary">U72</name>
</gene>
<dbReference type="GeneID" id="3289530"/>
<feature type="transmembrane region" description="Helical" evidence="13">
    <location>
        <begin position="118"/>
        <end position="140"/>
    </location>
</feature>
<keyword evidence="15" id="KW-1185">Reference proteome</keyword>
<proteinExistence type="inferred from homology"/>
<dbReference type="Pfam" id="PF01528">
    <property type="entry name" value="Herpes_glycop"/>
    <property type="match status" value="1"/>
</dbReference>
<keyword evidence="4" id="KW-1040">Host Golgi apparatus</keyword>
<feature type="transmembrane region" description="Helical" evidence="13">
    <location>
        <begin position="235"/>
        <end position="254"/>
    </location>
</feature>
<evidence type="ECO:0000313" key="14">
    <source>
        <dbReference type="EMBL" id="AAC40786.1"/>
    </source>
</evidence>
<evidence type="ECO:0000256" key="1">
    <source>
        <dbReference type="ARBA" id="ARBA00003017"/>
    </source>
</evidence>
<feature type="transmembrane region" description="Helical" evidence="13">
    <location>
        <begin position="266"/>
        <end position="284"/>
    </location>
</feature>
<comment type="function">
    <text evidence="1">Envelope glycoprotein important for virion assembly and egress. Plays a role in the correct incorporation of gH-gL into virion membrane. Directs the glycoprotein N (gN) to the host trans-Golgi network.</text>
</comment>
<keyword evidence="2" id="KW-1048">Host nucleus</keyword>
<evidence type="ECO:0000256" key="11">
    <source>
        <dbReference type="ARBA" id="ARBA00023157"/>
    </source>
</evidence>
<dbReference type="PRINTS" id="PR00333">
    <property type="entry name" value="HSVINTEGRLMP"/>
</dbReference>
<name>Q77Y52_HHV7R</name>
<evidence type="ECO:0000313" key="15">
    <source>
        <dbReference type="Proteomes" id="UP000098510"/>
    </source>
</evidence>
<evidence type="ECO:0000256" key="3">
    <source>
        <dbReference type="ARBA" id="ARBA00022692"/>
    </source>
</evidence>
<protein>
    <submittedName>
        <fullName evidence="14">U72</fullName>
    </submittedName>
</protein>
<dbReference type="EMBL" id="AF037218">
    <property type="protein sequence ID" value="AAC40786.1"/>
    <property type="molecule type" value="Genomic_DNA"/>
</dbReference>
<evidence type="ECO:0000256" key="9">
    <source>
        <dbReference type="ARBA" id="ARBA00023046"/>
    </source>
</evidence>
<dbReference type="HAMAP" id="MF_04035">
    <property type="entry name" value="HSV_GM"/>
    <property type="match status" value="1"/>
</dbReference>
<keyword evidence="12" id="KW-0325">Glycoprotein</keyword>
<feature type="transmembrane region" description="Helical" evidence="13">
    <location>
        <begin position="12"/>
        <end position="33"/>
    </location>
</feature>
<organism evidence="14 15">
    <name type="scientific">Human herpesvirus 7 (strain RK)</name>
    <name type="common">HHV-7</name>
    <name type="synonym">Human T lymphotropic virus</name>
    <dbReference type="NCBI Taxonomy" id="262398"/>
    <lineage>
        <taxon>Viruses</taxon>
        <taxon>Duplodnaviria</taxon>
        <taxon>Heunggongvirae</taxon>
        <taxon>Peploviricota</taxon>
        <taxon>Herviviricetes</taxon>
        <taxon>Herpesvirales</taxon>
        <taxon>Orthoherpesviridae</taxon>
        <taxon>Betaherpesvirinae</taxon>
        <taxon>Roseolovirus</taxon>
        <taxon>Roseolovirus humanbeta7</taxon>
        <taxon>Human betaherpesvirus 7</taxon>
    </lineage>
</organism>
<dbReference type="RefSeq" id="YP_073812.1">
    <property type="nucleotide sequence ID" value="NC_001716.2"/>
</dbReference>
<keyword evidence="8 13" id="KW-1133">Transmembrane helix</keyword>
<evidence type="ECO:0000256" key="2">
    <source>
        <dbReference type="ARBA" id="ARBA00022562"/>
    </source>
</evidence>
<keyword evidence="3 13" id="KW-0812">Transmembrane</keyword>
<reference evidence="14 15" key="1">
    <citation type="journal article" date="1998" name="Virology">
        <title>The DNA sequence of the RK strain of human herpesvirus 7.</title>
        <authorList>
            <person name="Megaw A.G."/>
            <person name="Rapaport D."/>
            <person name="Avidor B."/>
            <person name="Frenkel N."/>
            <person name="Davison A.J."/>
        </authorList>
    </citation>
    <scope>NUCLEOTIDE SEQUENCE [LARGE SCALE GENOMIC DNA]</scope>
    <source>
        <strain evidence="14 15">RK</strain>
    </source>
</reference>
<feature type="transmembrane region" description="Helical" evidence="13">
    <location>
        <begin position="200"/>
        <end position="229"/>
    </location>
</feature>
<evidence type="ECO:0000256" key="13">
    <source>
        <dbReference type="SAM" id="Phobius"/>
    </source>
</evidence>
<feature type="transmembrane region" description="Helical" evidence="13">
    <location>
        <begin position="75"/>
        <end position="97"/>
    </location>
</feature>
<dbReference type="KEGG" id="vg:3289530"/>
<dbReference type="InterPro" id="IPR000785">
    <property type="entry name" value="Herpes_glycop_M"/>
</dbReference>
<dbReference type="GO" id="GO:0019031">
    <property type="term" value="C:viral envelope"/>
    <property type="evidence" value="ECO:0007669"/>
    <property type="project" value="UniProtKB-KW"/>
</dbReference>
<evidence type="ECO:0000256" key="7">
    <source>
        <dbReference type="ARBA" id="ARBA00022879"/>
    </source>
</evidence>
<organismHost>
    <name type="scientific">Homo sapiens</name>
    <name type="common">Human</name>
    <dbReference type="NCBI Taxonomy" id="9606"/>
</organismHost>
<feature type="transmembrane region" description="Helical" evidence="13">
    <location>
        <begin position="146"/>
        <end position="171"/>
    </location>
</feature>
<keyword evidence="11" id="KW-1015">Disulfide bond</keyword>